<organism evidence="4 5">
    <name type="scientific">Mucor plumbeus</name>
    <dbReference type="NCBI Taxonomy" id="97098"/>
    <lineage>
        <taxon>Eukaryota</taxon>
        <taxon>Fungi</taxon>
        <taxon>Fungi incertae sedis</taxon>
        <taxon>Mucoromycota</taxon>
        <taxon>Mucoromycotina</taxon>
        <taxon>Mucoromycetes</taxon>
        <taxon>Mucorales</taxon>
        <taxon>Mucorineae</taxon>
        <taxon>Mucoraceae</taxon>
        <taxon>Mucor</taxon>
    </lineage>
</organism>
<feature type="region of interest" description="Disordered" evidence="1">
    <location>
        <begin position="394"/>
        <end position="416"/>
    </location>
</feature>
<feature type="compositionally biased region" description="Low complexity" evidence="1">
    <location>
        <begin position="443"/>
        <end position="452"/>
    </location>
</feature>
<keyword evidence="2" id="KW-0472">Membrane</keyword>
<evidence type="ECO:0000256" key="2">
    <source>
        <dbReference type="SAM" id="Phobius"/>
    </source>
</evidence>
<evidence type="ECO:0000313" key="5">
    <source>
        <dbReference type="Proteomes" id="UP000650833"/>
    </source>
</evidence>
<dbReference type="OrthoDB" id="2282566at2759"/>
<name>A0A8H7VA92_9FUNG</name>
<feature type="chain" id="PRO_5034157079" description="Mid2 domain-containing protein" evidence="3">
    <location>
        <begin position="24"/>
        <end position="464"/>
    </location>
</feature>
<feature type="transmembrane region" description="Helical" evidence="2">
    <location>
        <begin position="116"/>
        <end position="139"/>
    </location>
</feature>
<reference evidence="4" key="1">
    <citation type="submission" date="2020-12" db="EMBL/GenBank/DDBJ databases">
        <title>Metabolic potential, ecology and presence of endohyphal bacteria is reflected in genomic diversity of Mucoromycotina.</title>
        <authorList>
            <person name="Muszewska A."/>
            <person name="Okrasinska A."/>
            <person name="Steczkiewicz K."/>
            <person name="Drgas O."/>
            <person name="Orlowska M."/>
            <person name="Perlinska-Lenart U."/>
            <person name="Aleksandrzak-Piekarczyk T."/>
            <person name="Szatraj K."/>
            <person name="Zielenkiewicz U."/>
            <person name="Pilsyk S."/>
            <person name="Malc E."/>
            <person name="Mieczkowski P."/>
            <person name="Kruszewska J.S."/>
            <person name="Biernat P."/>
            <person name="Pawlowska J."/>
        </authorList>
    </citation>
    <scope>NUCLEOTIDE SEQUENCE</scope>
    <source>
        <strain evidence="4">CBS 226.32</strain>
    </source>
</reference>
<keyword evidence="5" id="KW-1185">Reference proteome</keyword>
<evidence type="ECO:0000256" key="3">
    <source>
        <dbReference type="SAM" id="SignalP"/>
    </source>
</evidence>
<keyword evidence="2" id="KW-0812">Transmembrane</keyword>
<keyword evidence="3" id="KW-0732">Signal</keyword>
<feature type="region of interest" description="Disordered" evidence="1">
    <location>
        <begin position="299"/>
        <end position="321"/>
    </location>
</feature>
<dbReference type="Proteomes" id="UP000650833">
    <property type="component" value="Unassembled WGS sequence"/>
</dbReference>
<sequence>MIKIFKVISLMICIISLIDSINAQGDISRSTVTPTASIVPGSTSSISIPKVSSVDLTSNFISGLPTITTTATPPQIVFVTACNTCSSSSSGRNATETASIVENTNEEQGQLSSNDLGAIIGGCAGGLVVIIIATVLICVQKRKRKNRDFYAGRDLQPITAPVAAATAVVDDSKQKYPFAKAPNNTIASNSFYINNNDSIIKRYNLSTAADDTAHDTITTPPVILYSDSLNRQQQQQQQQQMGIEKYMLDGGITPTSPISRPVVSRPLERKLSQGARLSKYNFLSQAFSQMRTSYAVENSNNIPMNDTTTTTTTASKPLNTDTNLNYDSMVLPHDKPKKYQIYQQHQDSSSDNMSFSSPPPLPPNAASTTSFYFEPNTNTTATRESTMTVGTLHAPLFHKQQRSTPSPISLSSPTRQKQYTSHLAVSPTIDANNVVSDVSQYSSKQSSTTTTSAALNHNKPYPFF</sequence>
<gene>
    <name evidence="4" type="ORF">INT46_007449</name>
</gene>
<evidence type="ECO:0000256" key="1">
    <source>
        <dbReference type="SAM" id="MobiDB-lite"/>
    </source>
</evidence>
<dbReference type="EMBL" id="JAEPRC010000003">
    <property type="protein sequence ID" value="KAG2215826.1"/>
    <property type="molecule type" value="Genomic_DNA"/>
</dbReference>
<keyword evidence="2" id="KW-1133">Transmembrane helix</keyword>
<feature type="region of interest" description="Disordered" evidence="1">
    <location>
        <begin position="341"/>
        <end position="368"/>
    </location>
</feature>
<accession>A0A8H7VA92</accession>
<evidence type="ECO:0000313" key="4">
    <source>
        <dbReference type="EMBL" id="KAG2215826.1"/>
    </source>
</evidence>
<comment type="caution">
    <text evidence="4">The sequence shown here is derived from an EMBL/GenBank/DDBJ whole genome shotgun (WGS) entry which is preliminary data.</text>
</comment>
<feature type="signal peptide" evidence="3">
    <location>
        <begin position="1"/>
        <end position="23"/>
    </location>
</feature>
<feature type="compositionally biased region" description="Low complexity" evidence="1">
    <location>
        <begin position="403"/>
        <end position="414"/>
    </location>
</feature>
<protein>
    <recommendedName>
        <fullName evidence="6">Mid2 domain-containing protein</fullName>
    </recommendedName>
</protein>
<feature type="region of interest" description="Disordered" evidence="1">
    <location>
        <begin position="443"/>
        <end position="464"/>
    </location>
</feature>
<dbReference type="AlphaFoldDB" id="A0A8H7VA92"/>
<evidence type="ECO:0008006" key="6">
    <source>
        <dbReference type="Google" id="ProtNLM"/>
    </source>
</evidence>
<proteinExistence type="predicted"/>